<sequence>MDSRRVGFFYNQDKKSIKAEQGRELIGHHDTKFLDSFLAHQYSVRRLIITHPEQHNSIVELRTKLDAVLDKTGLNNKQKLFAGTKVCALERCMSFFELQKNRKLKIPPKQIKESITHNLISADIRGIYNISHAFEDSHLSEISNIITESSPAIIDFFESYNYTDYYTLFSLSNFVSGENLAKHYLSTKSGHHSLKVTAELGHEELQWYRTDEAVEDDELSGITTLNCSSIKKLTSNIQILGHDQHSISINGTQLKNHLVLAVPLDKAPENIDHALIMFRQALKEALIDVNGYYAAVDTPDFSNSLFMSNHEDRPLLSEGIKQFRSKIQGLWGWDLVNAPKKPEDKLTRDQMCEELIQHEQKLKDSLKIKESCYAYDSNRNYYDQTSKIIGSKKTKAQTLLDKYVTRSNTTIGLRSNPQQTTRRY</sequence>
<comment type="caution">
    <text evidence="1">The sequence shown here is derived from an EMBL/GenBank/DDBJ whole genome shotgun (WGS) entry which is preliminary data.</text>
</comment>
<proteinExistence type="predicted"/>
<dbReference type="Proteomes" id="UP000610293">
    <property type="component" value="Unassembled WGS sequence"/>
</dbReference>
<dbReference type="EMBL" id="JACYNJ010000008">
    <property type="protein sequence ID" value="MBD8270646.1"/>
    <property type="molecule type" value="Genomic_DNA"/>
</dbReference>
<organism evidence="1 2">
    <name type="scientific">Pseudomonas fluorescens</name>
    <dbReference type="NCBI Taxonomy" id="294"/>
    <lineage>
        <taxon>Bacteria</taxon>
        <taxon>Pseudomonadati</taxon>
        <taxon>Pseudomonadota</taxon>
        <taxon>Gammaproteobacteria</taxon>
        <taxon>Pseudomonadales</taxon>
        <taxon>Pseudomonadaceae</taxon>
        <taxon>Pseudomonas</taxon>
    </lineage>
</organism>
<accession>A0AAE2PYF0</accession>
<gene>
    <name evidence="1" type="ORF">IFU03_12850</name>
</gene>
<name>A0AAE2PYF0_PSEFL</name>
<dbReference type="AlphaFoldDB" id="A0AAE2PYF0"/>
<reference evidence="1" key="1">
    <citation type="journal article" date="2020" name="FEMS Microbiol. Ecol.">
        <title>Temporal dynamics of bacterial communities during seed development and maturation.</title>
        <authorList>
            <person name="Chesneau G."/>
            <person name="Torres-Cortes G."/>
            <person name="Briand M."/>
            <person name="Darrasse A."/>
            <person name="Preveaux A."/>
            <person name="Marais C."/>
            <person name="Jacques M.A."/>
            <person name="Shade A."/>
            <person name="Barret M."/>
        </authorList>
    </citation>
    <scope>NUCLEOTIDE SEQUENCE</scope>
    <source>
        <strain evidence="1">CFBP13533</strain>
    </source>
</reference>
<protein>
    <submittedName>
        <fullName evidence="1">Uncharacterized protein</fullName>
    </submittedName>
</protein>
<dbReference type="RefSeq" id="WP_065945836.1">
    <property type="nucleotide sequence ID" value="NZ_JACYNJ010000008.1"/>
</dbReference>
<evidence type="ECO:0000313" key="1">
    <source>
        <dbReference type="EMBL" id="MBD8270646.1"/>
    </source>
</evidence>
<evidence type="ECO:0000313" key="2">
    <source>
        <dbReference type="Proteomes" id="UP000610293"/>
    </source>
</evidence>